<feature type="coiled-coil region" evidence="1">
    <location>
        <begin position="265"/>
        <end position="292"/>
    </location>
</feature>
<keyword evidence="3" id="KW-1185">Reference proteome</keyword>
<protein>
    <submittedName>
        <fullName evidence="2">Uncharacterized protein</fullName>
    </submittedName>
</protein>
<organism evidence="2 3">
    <name type="scientific">Pristionchus mayeri</name>
    <dbReference type="NCBI Taxonomy" id="1317129"/>
    <lineage>
        <taxon>Eukaryota</taxon>
        <taxon>Metazoa</taxon>
        <taxon>Ecdysozoa</taxon>
        <taxon>Nematoda</taxon>
        <taxon>Chromadorea</taxon>
        <taxon>Rhabditida</taxon>
        <taxon>Rhabditina</taxon>
        <taxon>Diplogasteromorpha</taxon>
        <taxon>Diplogasteroidea</taxon>
        <taxon>Neodiplogasteridae</taxon>
        <taxon>Pristionchus</taxon>
    </lineage>
</organism>
<dbReference type="Proteomes" id="UP001328107">
    <property type="component" value="Unassembled WGS sequence"/>
</dbReference>
<evidence type="ECO:0000256" key="1">
    <source>
        <dbReference type="SAM" id="Coils"/>
    </source>
</evidence>
<accession>A0AAN5DA65</accession>
<sequence length="380" mass="44691">QAGSTMTTKPSLIHFKFEDGERTKRFTLPRNDPYLLCSLRKKMEKILGRGVETLSWRDETSLILLLDSEDMIAAVDFAERSAHPPLILIKAEFKKEDVVRTQEEKDRESTSLLQDDPLYSTVSAIDEQRRLEAKSDRYERMAEEEKEAWKEFKEERDLFEKKRREERKKEEEEKQKRKMIEARMRRAEISRLEMEKRNVEKALKELTKQLEEATVEEKSSIESDQDGHISAVNEGSAISGGQWRELITEGDKDNNLWAAYEKWKAEKIIQKKEKERSKAREVKDKEEEEEELFPFVSDVDVMDIDGMETVVMRSTPVAVEVDKQKTRGEEEEWIPNTHQQEMIARLLEMFTDEDYGMIIEKCRYAINLEHAVQMMLSEAP</sequence>
<reference evidence="3" key="1">
    <citation type="submission" date="2022-10" db="EMBL/GenBank/DDBJ databases">
        <title>Genome assembly of Pristionchus species.</title>
        <authorList>
            <person name="Yoshida K."/>
            <person name="Sommer R.J."/>
        </authorList>
    </citation>
    <scope>NUCLEOTIDE SEQUENCE [LARGE SCALE GENOMIC DNA]</scope>
    <source>
        <strain evidence="3">RS5460</strain>
    </source>
</reference>
<dbReference type="EMBL" id="BTRK01000006">
    <property type="protein sequence ID" value="GMR58435.1"/>
    <property type="molecule type" value="Genomic_DNA"/>
</dbReference>
<feature type="coiled-coil region" evidence="1">
    <location>
        <begin position="124"/>
        <end position="223"/>
    </location>
</feature>
<evidence type="ECO:0000313" key="2">
    <source>
        <dbReference type="EMBL" id="GMR58435.1"/>
    </source>
</evidence>
<feature type="non-terminal residue" evidence="2">
    <location>
        <position position="1"/>
    </location>
</feature>
<proteinExistence type="predicted"/>
<comment type="caution">
    <text evidence="2">The sequence shown here is derived from an EMBL/GenBank/DDBJ whole genome shotgun (WGS) entry which is preliminary data.</text>
</comment>
<dbReference type="AlphaFoldDB" id="A0AAN5DA65"/>
<evidence type="ECO:0000313" key="3">
    <source>
        <dbReference type="Proteomes" id="UP001328107"/>
    </source>
</evidence>
<name>A0AAN5DA65_9BILA</name>
<keyword evidence="1" id="KW-0175">Coiled coil</keyword>
<gene>
    <name evidence="2" type="ORF">PMAYCL1PPCAC_28630</name>
</gene>